<sequence length="334" mass="39732">MNNVIIYCSSKDELNVATLMYVEILNEALNFGQKLQVVNSISKVKNNNIVLTIRWIDFLRVKLNKPSAKCLNWFQGVVPEESFMKNGSKLKYLVLSFCEFIVIKMSIYNFFVSQEMYLHYKKKYNYRKNNFYIMPCFNMKLNENIHLKDNKKSLVYAGSMTKWQKVESVLKVYMELKSIDPDFELTILTRQLERSKVLLKKNKLLDEVLCKQVKMEDMPNELIKYKYGFLLRDNITVNKVACPTKMNSYLACGVIPIYSENIGDFKEVFGNMKYTIRVDDSSDCIEIAKEILQFDKRNLFYEDLYLEYKNLFEKFYNKTKYVFEIREKIKFLII</sequence>
<feature type="transmembrane region" description="Helical" evidence="1">
    <location>
        <begin position="92"/>
        <end position="111"/>
    </location>
</feature>
<gene>
    <name evidence="2" type="ORF">V8G58_01425</name>
</gene>
<dbReference type="RefSeq" id="WP_344738901.1">
    <property type="nucleotide sequence ID" value="NZ_BAABAY010000001.1"/>
</dbReference>
<name>A0ABW7MZF5_9FLAO</name>
<keyword evidence="3" id="KW-1185">Reference proteome</keyword>
<protein>
    <recommendedName>
        <fullName evidence="4">Glycosyltransferase</fullName>
    </recommendedName>
</protein>
<organism evidence="2 3">
    <name type="scientific">Gaetbulibacter aestuarii</name>
    <dbReference type="NCBI Taxonomy" id="1502358"/>
    <lineage>
        <taxon>Bacteria</taxon>
        <taxon>Pseudomonadati</taxon>
        <taxon>Bacteroidota</taxon>
        <taxon>Flavobacteriia</taxon>
        <taxon>Flavobacteriales</taxon>
        <taxon>Flavobacteriaceae</taxon>
        <taxon>Gaetbulibacter</taxon>
    </lineage>
</organism>
<evidence type="ECO:0008006" key="4">
    <source>
        <dbReference type="Google" id="ProtNLM"/>
    </source>
</evidence>
<dbReference type="Proteomes" id="UP001610100">
    <property type="component" value="Unassembled WGS sequence"/>
</dbReference>
<evidence type="ECO:0000313" key="3">
    <source>
        <dbReference type="Proteomes" id="UP001610100"/>
    </source>
</evidence>
<comment type="caution">
    <text evidence="2">The sequence shown here is derived from an EMBL/GenBank/DDBJ whole genome shotgun (WGS) entry which is preliminary data.</text>
</comment>
<proteinExistence type="predicted"/>
<reference evidence="2 3" key="1">
    <citation type="submission" date="2024-02" db="EMBL/GenBank/DDBJ databases">
        <title>A Gaetbulibacter species isolated from tidal flats and genomic insights of their niches.</title>
        <authorList>
            <person name="Ye Y."/>
        </authorList>
    </citation>
    <scope>NUCLEOTIDE SEQUENCE [LARGE SCALE GENOMIC DNA]</scope>
    <source>
        <strain evidence="2 3">KYW382</strain>
    </source>
</reference>
<keyword evidence="1" id="KW-0472">Membrane</keyword>
<keyword evidence="1" id="KW-0812">Transmembrane</keyword>
<accession>A0ABW7MZF5</accession>
<dbReference type="Gene3D" id="3.40.50.2000">
    <property type="entry name" value="Glycogen Phosphorylase B"/>
    <property type="match status" value="1"/>
</dbReference>
<dbReference type="SUPFAM" id="SSF53756">
    <property type="entry name" value="UDP-Glycosyltransferase/glycogen phosphorylase"/>
    <property type="match status" value="1"/>
</dbReference>
<evidence type="ECO:0000313" key="2">
    <source>
        <dbReference type="EMBL" id="MFH6770577.1"/>
    </source>
</evidence>
<dbReference type="EMBL" id="JBAWKB010000001">
    <property type="protein sequence ID" value="MFH6770577.1"/>
    <property type="molecule type" value="Genomic_DNA"/>
</dbReference>
<keyword evidence="1" id="KW-1133">Transmembrane helix</keyword>
<evidence type="ECO:0000256" key="1">
    <source>
        <dbReference type="SAM" id="Phobius"/>
    </source>
</evidence>